<dbReference type="PROSITE" id="PS50235">
    <property type="entry name" value="USP_3"/>
    <property type="match status" value="1"/>
</dbReference>
<gene>
    <name evidence="9" type="ORF">BDU57DRAFT_528474</name>
</gene>
<keyword evidence="6" id="KW-0378">Hydrolase</keyword>
<dbReference type="Proteomes" id="UP000800096">
    <property type="component" value="Unassembled WGS sequence"/>
</dbReference>
<dbReference type="InterPro" id="IPR028889">
    <property type="entry name" value="USP"/>
</dbReference>
<keyword evidence="10" id="KW-1185">Reference proteome</keyword>
<keyword evidence="7" id="KW-0788">Thiol protease</keyword>
<dbReference type="Pfam" id="PF00443">
    <property type="entry name" value="UCH"/>
    <property type="match status" value="1"/>
</dbReference>
<organism evidence="9 10">
    <name type="scientific">Ampelomyces quisqualis</name>
    <name type="common">Powdery mildew agent</name>
    <dbReference type="NCBI Taxonomy" id="50730"/>
    <lineage>
        <taxon>Eukaryota</taxon>
        <taxon>Fungi</taxon>
        <taxon>Dikarya</taxon>
        <taxon>Ascomycota</taxon>
        <taxon>Pezizomycotina</taxon>
        <taxon>Dothideomycetes</taxon>
        <taxon>Pleosporomycetidae</taxon>
        <taxon>Pleosporales</taxon>
        <taxon>Pleosporineae</taxon>
        <taxon>Phaeosphaeriaceae</taxon>
        <taxon>Ampelomyces</taxon>
    </lineage>
</organism>
<evidence type="ECO:0000256" key="7">
    <source>
        <dbReference type="ARBA" id="ARBA00022807"/>
    </source>
</evidence>
<dbReference type="CDD" id="cd02257">
    <property type="entry name" value="Peptidase_C19"/>
    <property type="match status" value="1"/>
</dbReference>
<dbReference type="SUPFAM" id="SSF54001">
    <property type="entry name" value="Cysteine proteinases"/>
    <property type="match status" value="1"/>
</dbReference>
<feature type="domain" description="USP" evidence="8">
    <location>
        <begin position="36"/>
        <end position="464"/>
    </location>
</feature>
<dbReference type="InterPro" id="IPR038765">
    <property type="entry name" value="Papain-like_cys_pep_sf"/>
</dbReference>
<dbReference type="AlphaFoldDB" id="A0A6A5QTQ7"/>
<dbReference type="OrthoDB" id="289038at2759"/>
<dbReference type="PANTHER" id="PTHR24006">
    <property type="entry name" value="UBIQUITIN CARBOXYL-TERMINAL HYDROLASE"/>
    <property type="match status" value="1"/>
</dbReference>
<dbReference type="EC" id="3.4.19.12" evidence="3"/>
<protein>
    <recommendedName>
        <fullName evidence="3">ubiquitinyl hydrolase 1</fullName>
        <ecNumber evidence="3">3.4.19.12</ecNumber>
    </recommendedName>
</protein>
<evidence type="ECO:0000256" key="6">
    <source>
        <dbReference type="ARBA" id="ARBA00022801"/>
    </source>
</evidence>
<dbReference type="InterPro" id="IPR050164">
    <property type="entry name" value="Peptidase_C19"/>
</dbReference>
<dbReference type="GO" id="GO:0005634">
    <property type="term" value="C:nucleus"/>
    <property type="evidence" value="ECO:0007669"/>
    <property type="project" value="TreeGrafter"/>
</dbReference>
<dbReference type="GO" id="GO:0016579">
    <property type="term" value="P:protein deubiquitination"/>
    <property type="evidence" value="ECO:0007669"/>
    <property type="project" value="InterPro"/>
</dbReference>
<evidence type="ECO:0000256" key="2">
    <source>
        <dbReference type="ARBA" id="ARBA00009085"/>
    </source>
</evidence>
<dbReference type="InterPro" id="IPR001394">
    <property type="entry name" value="Peptidase_C19_UCH"/>
</dbReference>
<dbReference type="PANTHER" id="PTHR24006:SF758">
    <property type="entry name" value="UBIQUITIN CARBOXYL-TERMINAL HYDROLASE 36"/>
    <property type="match status" value="1"/>
</dbReference>
<evidence type="ECO:0000256" key="1">
    <source>
        <dbReference type="ARBA" id="ARBA00000707"/>
    </source>
</evidence>
<reference evidence="9" key="1">
    <citation type="journal article" date="2020" name="Stud. Mycol.">
        <title>101 Dothideomycetes genomes: a test case for predicting lifestyles and emergence of pathogens.</title>
        <authorList>
            <person name="Haridas S."/>
            <person name="Albert R."/>
            <person name="Binder M."/>
            <person name="Bloem J."/>
            <person name="Labutti K."/>
            <person name="Salamov A."/>
            <person name="Andreopoulos B."/>
            <person name="Baker S."/>
            <person name="Barry K."/>
            <person name="Bills G."/>
            <person name="Bluhm B."/>
            <person name="Cannon C."/>
            <person name="Castanera R."/>
            <person name="Culley D."/>
            <person name="Daum C."/>
            <person name="Ezra D."/>
            <person name="Gonzalez J."/>
            <person name="Henrissat B."/>
            <person name="Kuo A."/>
            <person name="Liang C."/>
            <person name="Lipzen A."/>
            <person name="Lutzoni F."/>
            <person name="Magnuson J."/>
            <person name="Mondo S."/>
            <person name="Nolan M."/>
            <person name="Ohm R."/>
            <person name="Pangilinan J."/>
            <person name="Park H.-J."/>
            <person name="Ramirez L."/>
            <person name="Alfaro M."/>
            <person name="Sun H."/>
            <person name="Tritt A."/>
            <person name="Yoshinaga Y."/>
            <person name="Zwiers L.-H."/>
            <person name="Turgeon B."/>
            <person name="Goodwin S."/>
            <person name="Spatafora J."/>
            <person name="Crous P."/>
            <person name="Grigoriev I."/>
        </authorList>
    </citation>
    <scope>NUCLEOTIDE SEQUENCE</scope>
    <source>
        <strain evidence="9">HMLAC05119</strain>
    </source>
</reference>
<comment type="catalytic activity">
    <reaction evidence="1">
        <text>Thiol-dependent hydrolysis of ester, thioester, amide, peptide and isopeptide bonds formed by the C-terminal Gly of ubiquitin (a 76-residue protein attached to proteins as an intracellular targeting signal).</text>
        <dbReference type="EC" id="3.4.19.12"/>
    </reaction>
</comment>
<evidence type="ECO:0000313" key="9">
    <source>
        <dbReference type="EMBL" id="KAF1917976.1"/>
    </source>
</evidence>
<keyword evidence="4" id="KW-0645">Protease</keyword>
<name>A0A6A5QTQ7_AMPQU</name>
<dbReference type="Gene3D" id="3.90.70.10">
    <property type="entry name" value="Cysteine proteinases"/>
    <property type="match status" value="1"/>
</dbReference>
<evidence type="ECO:0000256" key="5">
    <source>
        <dbReference type="ARBA" id="ARBA00022786"/>
    </source>
</evidence>
<evidence type="ECO:0000256" key="3">
    <source>
        <dbReference type="ARBA" id="ARBA00012759"/>
    </source>
</evidence>
<evidence type="ECO:0000256" key="4">
    <source>
        <dbReference type="ARBA" id="ARBA00022670"/>
    </source>
</evidence>
<dbReference type="GO" id="GO:0004843">
    <property type="term" value="F:cysteine-type deubiquitinase activity"/>
    <property type="evidence" value="ECO:0007669"/>
    <property type="project" value="UniProtKB-EC"/>
</dbReference>
<evidence type="ECO:0000313" key="10">
    <source>
        <dbReference type="Proteomes" id="UP000800096"/>
    </source>
</evidence>
<keyword evidence="5" id="KW-0833">Ubl conjugation pathway</keyword>
<accession>A0A6A5QTQ7</accession>
<dbReference type="GO" id="GO:0005829">
    <property type="term" value="C:cytosol"/>
    <property type="evidence" value="ECO:0007669"/>
    <property type="project" value="TreeGrafter"/>
</dbReference>
<sequence length="501" mass="56752">MAPARQSAEQRRRDAAASKITGLCKWRISRQNRRPRGLSNVNETCYQNAALQMLLHLPKFIAWIMQHNAPGQNWPCAAATMDSNQAPPPKYSNEPAIKKLGAEGMGCVPCLLKDLIRGYWGDALLDAATGEPDALPPNHVCWHRLHQLARRWNYREPYNLPEILAGARKKMRRKLTAAETLKYTQEARAENMDSQQDSDEFFRTILDGIEKTYAHRTPVKAIPTKRKTQYDSLFTRTVVQTHTCTHCNYTHAVNSTDELGVRISAEPPGTPDSLPAAIARSLTDDLERGCEKCSTVKTPLREHMLNTKWLTAPEYLYVLNSVQAYDENGNVYKNRNPIDIPETLDVTQHMTMGSENNEHPDPIKVRYTLKHVVYHAGTTINVGHYVAGITQMPRSTLNSNPKDKEGEGGVKEWFCDDSQVFGMRNRVRGVAQGENVLTVNPVDVSTRMVQMTEFDPVMILYERIRTKPRSARVPRHKEKAVEGCIAQSVKNNPRDRQTETR</sequence>
<dbReference type="EMBL" id="ML979134">
    <property type="protein sequence ID" value="KAF1917976.1"/>
    <property type="molecule type" value="Genomic_DNA"/>
</dbReference>
<dbReference type="GO" id="GO:0006508">
    <property type="term" value="P:proteolysis"/>
    <property type="evidence" value="ECO:0007669"/>
    <property type="project" value="UniProtKB-KW"/>
</dbReference>
<proteinExistence type="inferred from homology"/>
<comment type="similarity">
    <text evidence="2">Belongs to the peptidase C19 family.</text>
</comment>
<evidence type="ECO:0000259" key="8">
    <source>
        <dbReference type="PROSITE" id="PS50235"/>
    </source>
</evidence>